<dbReference type="Proteomes" id="UP001205337">
    <property type="component" value="Unassembled WGS sequence"/>
</dbReference>
<feature type="transmembrane region" description="Helical" evidence="1">
    <location>
        <begin position="21"/>
        <end position="48"/>
    </location>
</feature>
<comment type="caution">
    <text evidence="2">The sequence shown here is derived from an EMBL/GenBank/DDBJ whole genome shotgun (WGS) entry which is preliminary data.</text>
</comment>
<dbReference type="RefSeq" id="WP_258797923.1">
    <property type="nucleotide sequence ID" value="NZ_JANTHX010000005.1"/>
</dbReference>
<gene>
    <name evidence="2" type="ORF">NUH29_05000</name>
</gene>
<evidence type="ECO:0000313" key="2">
    <source>
        <dbReference type="EMBL" id="MCS0498907.1"/>
    </source>
</evidence>
<feature type="transmembrane region" description="Helical" evidence="1">
    <location>
        <begin position="172"/>
        <end position="195"/>
    </location>
</feature>
<sequence>MSWLGRMWTVASIELQQRVRGLAWYVLLGVFVVVVLLVTVFTTIATWNSDAPGAVLYSVIVYFVLLLGTLVTPALSGNAINGDRENGTLATTQVTLVSTAQLVLGKLLAAWITALGFLVAGLPFLLFALVIGGASVDTAIVSILVLALELGVVAAIGVGLSGLIRRPLFSVVATYLVVALLSVGTLIAFTLGGLVNQQEVTVENEYVDWEASSDEIDPQTGYPVELVCMTEEYTYTVPRFDTVWWMLAANPYVLLADAVPTHFDAYGNPDDLFGSLKYGVRQAQLPPTVGQSWSECDQLSSDGEYPTAEEVIASTVPSWAIGLLLNVLLAGALLVGAISRTHAPARRLAAGSRIA</sequence>
<reference evidence="2 3" key="1">
    <citation type="submission" date="2022-08" db="EMBL/GenBank/DDBJ databases">
        <authorList>
            <person name="Li F."/>
        </authorList>
    </citation>
    <scope>NUCLEOTIDE SEQUENCE [LARGE SCALE GENOMIC DNA]</scope>
    <source>
        <strain evidence="2 3">10F1B-8-1</strain>
    </source>
</reference>
<evidence type="ECO:0000256" key="1">
    <source>
        <dbReference type="SAM" id="Phobius"/>
    </source>
</evidence>
<protein>
    <submittedName>
        <fullName evidence="2">ABC transporter permease</fullName>
    </submittedName>
</protein>
<feature type="transmembrane region" description="Helical" evidence="1">
    <location>
        <begin position="54"/>
        <end position="75"/>
    </location>
</feature>
<feature type="transmembrane region" description="Helical" evidence="1">
    <location>
        <begin position="319"/>
        <end position="338"/>
    </location>
</feature>
<dbReference type="PANTHER" id="PTHR43471">
    <property type="entry name" value="ABC TRANSPORTER PERMEASE"/>
    <property type="match status" value="1"/>
</dbReference>
<name>A0ABT1ZDX7_9MICO</name>
<keyword evidence="1" id="KW-0812">Transmembrane</keyword>
<dbReference type="EMBL" id="JANTHX010000005">
    <property type="protein sequence ID" value="MCS0498907.1"/>
    <property type="molecule type" value="Genomic_DNA"/>
</dbReference>
<keyword evidence="1" id="KW-1133">Transmembrane helix</keyword>
<organism evidence="2 3">
    <name type="scientific">Protaetiibacter mangrovi</name>
    <dbReference type="NCBI Taxonomy" id="2970926"/>
    <lineage>
        <taxon>Bacteria</taxon>
        <taxon>Bacillati</taxon>
        <taxon>Actinomycetota</taxon>
        <taxon>Actinomycetes</taxon>
        <taxon>Micrococcales</taxon>
        <taxon>Microbacteriaceae</taxon>
        <taxon>Protaetiibacter</taxon>
    </lineage>
</organism>
<proteinExistence type="predicted"/>
<accession>A0ABT1ZDX7</accession>
<feature type="transmembrane region" description="Helical" evidence="1">
    <location>
        <begin position="139"/>
        <end position="160"/>
    </location>
</feature>
<keyword evidence="3" id="KW-1185">Reference proteome</keyword>
<feature type="transmembrane region" description="Helical" evidence="1">
    <location>
        <begin position="108"/>
        <end position="133"/>
    </location>
</feature>
<keyword evidence="1" id="KW-0472">Membrane</keyword>
<evidence type="ECO:0000313" key="3">
    <source>
        <dbReference type="Proteomes" id="UP001205337"/>
    </source>
</evidence>